<dbReference type="EMBL" id="AHMT02000048">
    <property type="protein sequence ID" value="EQA61596.1"/>
    <property type="molecule type" value="Genomic_DNA"/>
</dbReference>
<dbReference type="Proteomes" id="UP000018747">
    <property type="component" value="Unassembled WGS sequence"/>
</dbReference>
<dbReference type="AlphaFoldDB" id="V6HW08"/>
<name>V6HW08_9LEPT</name>
<organism evidence="1 2">
    <name type="scientific">Leptospira alexanderi serovar Manhao 3 str. L 60</name>
    <dbReference type="NCBI Taxonomy" id="1049759"/>
    <lineage>
        <taxon>Bacteria</taxon>
        <taxon>Pseudomonadati</taxon>
        <taxon>Spirochaetota</taxon>
        <taxon>Spirochaetia</taxon>
        <taxon>Leptospirales</taxon>
        <taxon>Leptospiraceae</taxon>
        <taxon>Leptospira</taxon>
    </lineage>
</organism>
<evidence type="ECO:0000313" key="1">
    <source>
        <dbReference type="EMBL" id="EQA61596.1"/>
    </source>
</evidence>
<gene>
    <name evidence="1" type="ORF">LEP1GSC062_1895</name>
</gene>
<accession>V6HW08</accession>
<comment type="caution">
    <text evidence="1">The sequence shown here is derived from an EMBL/GenBank/DDBJ whole genome shotgun (WGS) entry which is preliminary data.</text>
</comment>
<evidence type="ECO:0000313" key="2">
    <source>
        <dbReference type="Proteomes" id="UP000018747"/>
    </source>
</evidence>
<protein>
    <submittedName>
        <fullName evidence="1">Uncharacterized protein</fullName>
    </submittedName>
</protein>
<sequence>MSDRSENTATQHELNAEIKIYEKLEMVRCRLKRRARLCGGSSERFRRGTPASRCEFLTPNS</sequence>
<reference evidence="1" key="1">
    <citation type="submission" date="2013-05" db="EMBL/GenBank/DDBJ databases">
        <authorList>
            <person name="Harkins D.M."/>
            <person name="Durkin A.S."/>
            <person name="Brinkac L.M."/>
            <person name="Haft D.H."/>
            <person name="Selengut J.D."/>
            <person name="Sanka R."/>
            <person name="DePew J."/>
            <person name="Purushe J."/>
            <person name="Hartskeerl R.A."/>
            <person name="Ahmed A."/>
            <person name="van der Linden H."/>
            <person name="Goris M.G.A."/>
            <person name="Vinetz J.M."/>
            <person name="Sutton G.G."/>
            <person name="Nierman W.C."/>
            <person name="Fouts D.E."/>
        </authorList>
    </citation>
    <scope>NUCLEOTIDE SEQUENCE [LARGE SCALE GENOMIC DNA]</scope>
    <source>
        <strain evidence="1">L 60</strain>
    </source>
</reference>
<keyword evidence="2" id="KW-1185">Reference proteome</keyword>
<proteinExistence type="predicted"/>